<dbReference type="AlphaFoldDB" id="A0AAV7DAC8"/>
<evidence type="ECO:0000313" key="2">
    <source>
        <dbReference type="Proteomes" id="UP000824782"/>
    </source>
</evidence>
<proteinExistence type="predicted"/>
<protein>
    <submittedName>
        <fullName evidence="1">Uncharacterized protein</fullName>
    </submittedName>
</protein>
<name>A0AAV7DAC8_ENGPU</name>
<dbReference type="Proteomes" id="UP000824782">
    <property type="component" value="Unassembled WGS sequence"/>
</dbReference>
<keyword evidence="2" id="KW-1185">Reference proteome</keyword>
<comment type="caution">
    <text evidence="1">The sequence shown here is derived from an EMBL/GenBank/DDBJ whole genome shotgun (WGS) entry which is preliminary data.</text>
</comment>
<dbReference type="EMBL" id="WNYA01000001">
    <property type="protein sequence ID" value="KAG8594063.1"/>
    <property type="molecule type" value="Genomic_DNA"/>
</dbReference>
<reference evidence="1" key="1">
    <citation type="thesis" date="2020" institute="ProQuest LLC" country="789 East Eisenhower Parkway, Ann Arbor, MI, USA">
        <title>Comparative Genomics and Chromosome Evolution.</title>
        <authorList>
            <person name="Mudd A.B."/>
        </authorList>
    </citation>
    <scope>NUCLEOTIDE SEQUENCE</scope>
    <source>
        <strain evidence="1">237g6f4</strain>
        <tissue evidence="1">Blood</tissue>
    </source>
</reference>
<sequence length="83" mass="9324">MKLLTQAENKAPVSPYTDADVFPVHMALSSGTINGVYLKGYIDEFSCDTGINGVHIYHASEYLKHDAILLRKTRPLNSQYEHQ</sequence>
<evidence type="ECO:0000313" key="1">
    <source>
        <dbReference type="EMBL" id="KAG8594063.1"/>
    </source>
</evidence>
<accession>A0AAV7DAC8</accession>
<organism evidence="1 2">
    <name type="scientific">Engystomops pustulosus</name>
    <name type="common">Tungara frog</name>
    <name type="synonym">Physalaemus pustulosus</name>
    <dbReference type="NCBI Taxonomy" id="76066"/>
    <lineage>
        <taxon>Eukaryota</taxon>
        <taxon>Metazoa</taxon>
        <taxon>Chordata</taxon>
        <taxon>Craniata</taxon>
        <taxon>Vertebrata</taxon>
        <taxon>Euteleostomi</taxon>
        <taxon>Amphibia</taxon>
        <taxon>Batrachia</taxon>
        <taxon>Anura</taxon>
        <taxon>Neobatrachia</taxon>
        <taxon>Hyloidea</taxon>
        <taxon>Leptodactylidae</taxon>
        <taxon>Leiuperinae</taxon>
        <taxon>Engystomops</taxon>
    </lineage>
</organism>
<gene>
    <name evidence="1" type="ORF">GDO81_001048</name>
</gene>